<keyword evidence="3" id="KW-1185">Reference proteome</keyword>
<name>A0ABW3D5C7_9BACL</name>
<sequence length="115" mass="13281">MITTPQTVKSWLDKFNVKSAAKPQEAKASTRSRRRKQKQEAKKCPVCQKTHNVNFISSIKHWYCVQCDTEFDRNNVIFVYDDNGELIEVISDKPGIWNHLKLGKTKKGIIMTLTV</sequence>
<feature type="region of interest" description="Disordered" evidence="1">
    <location>
        <begin position="20"/>
        <end position="43"/>
    </location>
</feature>
<dbReference type="Proteomes" id="UP001597120">
    <property type="component" value="Unassembled WGS sequence"/>
</dbReference>
<reference evidence="3" key="1">
    <citation type="journal article" date="2019" name="Int. J. Syst. Evol. Microbiol.">
        <title>The Global Catalogue of Microorganisms (GCM) 10K type strain sequencing project: providing services to taxonomists for standard genome sequencing and annotation.</title>
        <authorList>
            <consortium name="The Broad Institute Genomics Platform"/>
            <consortium name="The Broad Institute Genome Sequencing Center for Infectious Disease"/>
            <person name="Wu L."/>
            <person name="Ma J."/>
        </authorList>
    </citation>
    <scope>NUCLEOTIDE SEQUENCE [LARGE SCALE GENOMIC DNA]</scope>
    <source>
        <strain evidence="3">CCUG 57263</strain>
    </source>
</reference>
<evidence type="ECO:0000256" key="1">
    <source>
        <dbReference type="SAM" id="MobiDB-lite"/>
    </source>
</evidence>
<comment type="caution">
    <text evidence="2">The sequence shown here is derived from an EMBL/GenBank/DDBJ whole genome shotgun (WGS) entry which is preliminary data.</text>
</comment>
<protein>
    <recommendedName>
        <fullName evidence="4">Transposase</fullName>
    </recommendedName>
</protein>
<organism evidence="2 3">
    <name type="scientific">Paenibacillus residui</name>
    <dbReference type="NCBI Taxonomy" id="629724"/>
    <lineage>
        <taxon>Bacteria</taxon>
        <taxon>Bacillati</taxon>
        <taxon>Bacillota</taxon>
        <taxon>Bacilli</taxon>
        <taxon>Bacillales</taxon>
        <taxon>Paenibacillaceae</taxon>
        <taxon>Paenibacillus</taxon>
    </lineage>
</organism>
<evidence type="ECO:0008006" key="4">
    <source>
        <dbReference type="Google" id="ProtNLM"/>
    </source>
</evidence>
<accession>A0ABW3D5C7</accession>
<gene>
    <name evidence="2" type="ORF">ACFQ03_05665</name>
</gene>
<evidence type="ECO:0000313" key="2">
    <source>
        <dbReference type="EMBL" id="MFD0868628.1"/>
    </source>
</evidence>
<evidence type="ECO:0000313" key="3">
    <source>
        <dbReference type="Proteomes" id="UP001597120"/>
    </source>
</evidence>
<dbReference type="RefSeq" id="WP_144934423.1">
    <property type="nucleotide sequence ID" value="NZ_JBHTIU010000019.1"/>
</dbReference>
<proteinExistence type="predicted"/>
<dbReference type="EMBL" id="JBHTIU010000019">
    <property type="protein sequence ID" value="MFD0868628.1"/>
    <property type="molecule type" value="Genomic_DNA"/>
</dbReference>